<feature type="region of interest" description="Disordered" evidence="2">
    <location>
        <begin position="749"/>
        <end position="768"/>
    </location>
</feature>
<feature type="region of interest" description="Disordered" evidence="2">
    <location>
        <begin position="472"/>
        <end position="525"/>
    </location>
</feature>
<feature type="region of interest" description="Disordered" evidence="2">
    <location>
        <begin position="1009"/>
        <end position="1088"/>
    </location>
</feature>
<feature type="compositionally biased region" description="Low complexity" evidence="2">
    <location>
        <begin position="1052"/>
        <end position="1079"/>
    </location>
</feature>
<feature type="region of interest" description="Disordered" evidence="2">
    <location>
        <begin position="1485"/>
        <end position="1549"/>
    </location>
</feature>
<reference evidence="6 7" key="1">
    <citation type="submission" date="2018-01" db="EMBL/GenBank/DDBJ databases">
        <title>Comparison of the Chinese Bamboo Partridge and Red Junglefowl genome sequences highlights the importance of demography in genome evolution.</title>
        <authorList>
            <person name="Tiley G.P."/>
            <person name="Kimball R.T."/>
            <person name="Braun E.L."/>
            <person name="Burleigh J.G."/>
        </authorList>
    </citation>
    <scope>NUCLEOTIDE SEQUENCE [LARGE SCALE GENOMIC DNA]</scope>
    <source>
        <strain evidence="6">RTK389</strain>
        <tissue evidence="6">Blood</tissue>
    </source>
</reference>
<proteinExistence type="inferred from homology"/>
<evidence type="ECO:0000313" key="6">
    <source>
        <dbReference type="EMBL" id="POI33904.1"/>
    </source>
</evidence>
<feature type="region of interest" description="Disordered" evidence="2">
    <location>
        <begin position="853"/>
        <end position="875"/>
    </location>
</feature>
<feature type="domain" description="TASOR alpha/beta" evidence="4">
    <location>
        <begin position="2335"/>
        <end position="2370"/>
    </location>
</feature>
<dbReference type="Pfam" id="PF12509">
    <property type="entry name" value="DUF3715"/>
    <property type="match status" value="1"/>
</dbReference>
<feature type="compositionally biased region" description="Basic and acidic residues" evidence="2">
    <location>
        <begin position="616"/>
        <end position="632"/>
    </location>
</feature>
<feature type="compositionally biased region" description="Polar residues" evidence="2">
    <location>
        <begin position="1166"/>
        <end position="1176"/>
    </location>
</feature>
<feature type="compositionally biased region" description="Polar residues" evidence="2">
    <location>
        <begin position="1586"/>
        <end position="1596"/>
    </location>
</feature>
<feature type="compositionally biased region" description="Polar residues" evidence="2">
    <location>
        <begin position="1221"/>
        <end position="1234"/>
    </location>
</feature>
<feature type="compositionally biased region" description="Basic and acidic residues" evidence="2">
    <location>
        <begin position="1416"/>
        <end position="1427"/>
    </location>
</feature>
<dbReference type="GO" id="GO:0005654">
    <property type="term" value="C:nucleoplasm"/>
    <property type="evidence" value="ECO:0007669"/>
    <property type="project" value="TreeGrafter"/>
</dbReference>
<feature type="compositionally biased region" description="Basic and acidic residues" evidence="2">
    <location>
        <begin position="1521"/>
        <end position="1530"/>
    </location>
</feature>
<dbReference type="GO" id="GO:0045814">
    <property type="term" value="P:negative regulation of gene expression, epigenetic"/>
    <property type="evidence" value="ECO:0007669"/>
    <property type="project" value="InterPro"/>
</dbReference>
<organism evidence="6 7">
    <name type="scientific">Bambusicola thoracicus</name>
    <name type="common">Chinese bamboo-partridge</name>
    <name type="synonym">Perdix thoracica</name>
    <dbReference type="NCBI Taxonomy" id="9083"/>
    <lineage>
        <taxon>Eukaryota</taxon>
        <taxon>Metazoa</taxon>
        <taxon>Chordata</taxon>
        <taxon>Craniata</taxon>
        <taxon>Vertebrata</taxon>
        <taxon>Euteleostomi</taxon>
        <taxon>Archelosauria</taxon>
        <taxon>Archosauria</taxon>
        <taxon>Dinosauria</taxon>
        <taxon>Saurischia</taxon>
        <taxon>Theropoda</taxon>
        <taxon>Coelurosauria</taxon>
        <taxon>Aves</taxon>
        <taxon>Neognathae</taxon>
        <taxon>Galloanserae</taxon>
        <taxon>Galliformes</taxon>
        <taxon>Phasianidae</taxon>
        <taxon>Perdicinae</taxon>
        <taxon>Bambusicola</taxon>
    </lineage>
</organism>
<dbReference type="InterPro" id="IPR056242">
    <property type="entry name" value="PIN_TASOR"/>
</dbReference>
<feature type="region of interest" description="Disordered" evidence="2">
    <location>
        <begin position="594"/>
        <end position="669"/>
    </location>
</feature>
<keyword evidence="7" id="KW-1185">Reference proteome</keyword>
<feature type="domain" description="TASOR PIN" evidence="5">
    <location>
        <begin position="2374"/>
        <end position="2511"/>
    </location>
</feature>
<name>A0A2P4TC21_BAMTH</name>
<feature type="region of interest" description="Disordered" evidence="2">
    <location>
        <begin position="775"/>
        <end position="819"/>
    </location>
</feature>
<feature type="region of interest" description="Disordered" evidence="2">
    <location>
        <begin position="1577"/>
        <end position="1596"/>
    </location>
</feature>
<accession>A0A2P4TC21</accession>
<feature type="region of interest" description="Disordered" evidence="2">
    <location>
        <begin position="1140"/>
        <end position="1354"/>
    </location>
</feature>
<feature type="domain" description="TASOR alpha/beta" evidence="4">
    <location>
        <begin position="2231"/>
        <end position="2292"/>
    </location>
</feature>
<feature type="compositionally biased region" description="Polar residues" evidence="2">
    <location>
        <begin position="600"/>
        <end position="615"/>
    </location>
</feature>
<feature type="compositionally biased region" description="Polar residues" evidence="2">
    <location>
        <begin position="2080"/>
        <end position="2090"/>
    </location>
</feature>
<evidence type="ECO:0000256" key="2">
    <source>
        <dbReference type="SAM" id="MobiDB-lite"/>
    </source>
</evidence>
<dbReference type="Proteomes" id="UP000237246">
    <property type="component" value="Unassembled WGS sequence"/>
</dbReference>
<feature type="compositionally biased region" description="Polar residues" evidence="2">
    <location>
        <begin position="810"/>
        <end position="819"/>
    </location>
</feature>
<evidence type="ECO:0000259" key="5">
    <source>
        <dbReference type="Pfam" id="PF24630"/>
    </source>
</evidence>
<dbReference type="Pfam" id="PF23314">
    <property type="entry name" value="TASOR_alpha-beta"/>
    <property type="match status" value="2"/>
</dbReference>
<comment type="caution">
    <text evidence="6">The sequence shown here is derived from an EMBL/GenBank/DDBJ whole genome shotgun (WGS) entry which is preliminary data.</text>
</comment>
<feature type="non-terminal residue" evidence="6">
    <location>
        <position position="1"/>
    </location>
</feature>
<protein>
    <submittedName>
        <fullName evidence="6">Uncharacterized protein</fullName>
    </submittedName>
</protein>
<dbReference type="OrthoDB" id="5960959at2759"/>
<sequence>LKAFVQAKEAAGYSQEELEETFAFLLFDNEEEAKEVCQTGLRVNSSSISMLGDPAKGVYISKYADCLHPRPWYHGKSGFIVICKLIKGKVKVVSENYTTSYTCPSPGYDCHVAMNRSIMSSKSSPCQAFEQNQYYVYEVSDGSTAERPRQICPYIVIACQYREPKEMPILARESLPDPNHKGLYCPWRGQLSIQGQLLCNIALRTPYSSTIPAQLPHNLDINHVMDLSDLKKKLPEAAFGKRNYIENEVCFQGVYFSLYEVEISNKDQHKMDQLLENLRKRDLAIIKYLQDHGVLILLTSSALAQDDGFDSKEPVSLLALFLFSSSRSVCLRVEGHNSKCERKVSDISLKIASVLPGLHYALQKATDSSWGDALGTNMCIKQHFQEYAKLEQNTQHEAPCSSCLSPAEDEDIKSCRGHSEQSFSQLQHYLSNPSSYTVEMSAALGCLAGAAQSLCNNSETAHKVDFSLAVPPDPIPPDVKDGNPKAAAGLDQSKGPTKDVSASSKLWAKQNKRKSNGTAVTSTRKKWSPLKMQIHPVGDSSRKRKATKKKVNITFSFPKKTGLAANSNEPMLKLAHLQFPHRRKRGAEVLSAEFVHKTQSEPVQKRTSAPSSSGSETKRPKMLKNSDVKKAPVTESTAKPMKSKVVKSVANKPSKPHTRKPAESEWKDPFSIFPSKVSSQSHATDSQMGEIYPSIITGHSVDMKGSNCESHALNLLADLALGSCIPPFVPMDNGMIALSCSSSTDSAKKQQSHCKHKSSRSASDHEYHRVDKLARAAVSSSKASPSQKLPPVGKTELKDSTPIPGEKSLGINSKNSQQTCVLPPKETTQEATEMNKHSFISFEHSYASLFPENSKKHRGVPYPGSAPSRNGTRSSRAAPLVGKVLPFRHQNSTCPKNPFDARRARRKSSLLPPRLKVDFAKSHMISRCGESVKVTCQWEEEYLFHLDSRYTNDALEKTVIRALHGKPSKLLSSTRKVVEHSNPKKYVSLNSTGDFFELSEDSDDCFELETCPADSRSDPDQTPSSSLDPSTHCQGCFQAEKNPADSQTDADGTPGVVDSTVSSSSGEEEPSSTSSESPSLTEHADQSNLAGKYKTEECVHDVSTVAAVRAWGVGVYEPAGHMMHFVLVQVEPLKEELMDAGMTPRPSNELGDAGEPQAVLGRENPHSQTLNFSPAPQSDALCAQHGGGKQPESRRAMCSGGGPSPEEKGSKEDAGHGMDSSWATSDGPQRSCDSMPSGASLKTHSNPIGLGEEEKESQDPIGHTEKEEEEMEEGKREKDNSENESMIARPVDLAFSERGDVELVNSAPPKDFGIPGDGPMSITTASALPCENGSMSVPSGGTGTGPQGLSGDAALSLGALQDPSGAVTTPGAETNGVGLAHADGPQSVLPLSPSLSLVHGVTVTSSCQSASEMLRDGLEQKDEDRAPSAETRVLAGSKGACTAGPESPRGQGPFLTQSPDSSFVCFDGGSDVRAAPEDQVATALLQALPETPPRSGPGGSLSQRCAGDVSTELTLLSAGKSHRDQNKVLEEGQCGSPSANHTGVLDEPSGTCDGQGFAFSCAAQAGVSDTEASTDVCLGAEKPPRSNETSTVDASQELKTSLYDLLESDSSSSVREEEPVDDIPPLTVAQHQQNSPNSPSLPSPYQRPSPHGTAADPHCCLLEQSEQEPELCPHGKPCKTVTAAELSVAAENPALDGSLKAGCAEGAKKDLGLCHAEPAESSPLDMLTLGEPGSGPCSPLHGHKTEPDPAFGIDPKMSPTHAPDAALSSSCMGLLPPDADSRCACPGSPEECEGGCSTSPASSGAGELFMPMGEPGSFHSQGDSTVLADPHCADEELEKGEIPVLSIPTSLLCADSGESSGASDTGDILDAPLKAKRFPGTERCVGLSWEDPSCRSSSSDSDWEKHLGCTAHPLLTPRDCYCSRSVGAARTDCDSSSSLSLGCSEGCSEDWGSLSAEEGCWWPTSQWNASSRHMPPYVNITDSQGISRDYLNFMVTTKCPGRMGSSQGQAHLLDSLMGTWRGFEEITQHTLNMEHLRFRYKLKQILRSGTPPLSTSVFPRDCSPQASSVQGAPAPHSLRSKSPLQVTILPSDTWPRGLRSHQRRSRHRDPSHCTPSWDTCWWQRSRASSPNQGCTAPFHLNKLKYENKLKDSRGDISVILDEYAEFNRVMLSRVDTEGESRGKGLAHGKAISARRCTSLPRQTAAFEDVITELCSTLQFRLRSMAEEACRQPGMFYVVETGEEPFFARTLLKKDGHVEMEPLSFCKTKHRDTNWLLVVIRNEDISSHIHKLPMSPPMVVELGYGDVSIGVVQTEDEVGSQCSLGPHAVFTKAFCLEQVPCLLRLKHCPNVVFAGLDSPEDITDQTYQELFHTGGFVVSDNEVLETVTLGQLKEVVKVLEKLNRSGRWKWFLHYKESKKLRENVRVDANAHRKNLILKSCQDLVEVLHYHACDSSSSPGSEYMKCLLNLQVQHVSARFAVYLTEKPSVSRDVFESKGILVADISTFLGMAQKLAAPFRRSCW</sequence>
<feature type="compositionally biased region" description="Polar residues" evidence="2">
    <location>
        <begin position="1020"/>
        <end position="1033"/>
    </location>
</feature>
<gene>
    <name evidence="6" type="ORF">CIB84_002344</name>
</gene>
<dbReference type="PANTHER" id="PTHR16207">
    <property type="entry name" value="SET DOMAIN-CONTAINING PROTEIN"/>
    <property type="match status" value="1"/>
</dbReference>
<feature type="region of interest" description="Disordered" evidence="2">
    <location>
        <begin position="1416"/>
        <end position="1460"/>
    </location>
</feature>
<dbReference type="Pfam" id="PF24630">
    <property type="entry name" value="PIN_TASOR"/>
    <property type="match status" value="1"/>
</dbReference>
<feature type="compositionally biased region" description="Polar residues" evidence="2">
    <location>
        <begin position="778"/>
        <end position="787"/>
    </location>
</feature>
<feature type="region of interest" description="Disordered" evidence="2">
    <location>
        <begin position="2056"/>
        <end position="2111"/>
    </location>
</feature>
<feature type="compositionally biased region" description="Basic residues" evidence="2">
    <location>
        <begin position="750"/>
        <end position="759"/>
    </location>
</feature>
<dbReference type="PANTHER" id="PTHR16207:SF10">
    <property type="entry name" value="PROTEIN TASOR 2"/>
    <property type="match status" value="1"/>
</dbReference>
<feature type="region of interest" description="Disordered" evidence="2">
    <location>
        <begin position="1628"/>
        <end position="1657"/>
    </location>
</feature>
<comment type="similarity">
    <text evidence="1">Belongs to the TASOR family.</text>
</comment>
<evidence type="ECO:0000259" key="3">
    <source>
        <dbReference type="Pfam" id="PF12509"/>
    </source>
</evidence>
<feature type="compositionally biased region" description="Basic residues" evidence="2">
    <location>
        <begin position="2098"/>
        <end position="2109"/>
    </location>
</feature>
<evidence type="ECO:0000313" key="7">
    <source>
        <dbReference type="Proteomes" id="UP000237246"/>
    </source>
</evidence>
<feature type="compositionally biased region" description="Basic and acidic residues" evidence="2">
    <location>
        <begin position="1205"/>
        <end position="1216"/>
    </location>
</feature>
<feature type="domain" description="TASOR pseudo-PARP" evidence="3">
    <location>
        <begin position="10"/>
        <end position="153"/>
    </location>
</feature>
<evidence type="ECO:0000256" key="1">
    <source>
        <dbReference type="ARBA" id="ARBA00008058"/>
    </source>
</evidence>
<dbReference type="InterPro" id="IPR046432">
    <property type="entry name" value="TASOR"/>
</dbReference>
<dbReference type="EMBL" id="PPHD01002708">
    <property type="protein sequence ID" value="POI33904.1"/>
    <property type="molecule type" value="Genomic_DNA"/>
</dbReference>
<evidence type="ECO:0000259" key="4">
    <source>
        <dbReference type="Pfam" id="PF23314"/>
    </source>
</evidence>
<dbReference type="InterPro" id="IPR056243">
    <property type="entry name" value="TASOR_ab_dom"/>
</dbReference>
<dbReference type="InterPro" id="IPR022188">
    <property type="entry name" value="TASOR_DUF3715"/>
</dbReference>